<dbReference type="InterPro" id="IPR006574">
    <property type="entry name" value="PRY"/>
</dbReference>
<evidence type="ECO:0000256" key="3">
    <source>
        <dbReference type="ARBA" id="ARBA00022833"/>
    </source>
</evidence>
<comment type="caution">
    <text evidence="7">The sequence shown here is derived from an EMBL/GenBank/DDBJ whole genome shotgun (WGS) entry which is preliminary data.</text>
</comment>
<dbReference type="AlphaFoldDB" id="A0AAV6FGE7"/>
<evidence type="ECO:0000256" key="2">
    <source>
        <dbReference type="ARBA" id="ARBA00022771"/>
    </source>
</evidence>
<dbReference type="InterPro" id="IPR001870">
    <property type="entry name" value="B30.2/SPRY"/>
</dbReference>
<feature type="compositionally biased region" description="Polar residues" evidence="5">
    <location>
        <begin position="450"/>
        <end position="460"/>
    </location>
</feature>
<dbReference type="PROSITE" id="PS50188">
    <property type="entry name" value="B302_SPRY"/>
    <property type="match status" value="1"/>
</dbReference>
<dbReference type="SMART" id="SM00589">
    <property type="entry name" value="PRY"/>
    <property type="match status" value="1"/>
</dbReference>
<evidence type="ECO:0000256" key="1">
    <source>
        <dbReference type="ARBA" id="ARBA00022723"/>
    </source>
</evidence>
<dbReference type="InterPro" id="IPR058030">
    <property type="entry name" value="TRIM8/14/16/25/29/45/65_CC"/>
</dbReference>
<proteinExistence type="predicted"/>
<evidence type="ECO:0000259" key="6">
    <source>
        <dbReference type="PROSITE" id="PS50188"/>
    </source>
</evidence>
<dbReference type="Proteomes" id="UP000823561">
    <property type="component" value="Chromosome 23"/>
</dbReference>
<dbReference type="Pfam" id="PF25600">
    <property type="entry name" value="TRIM_CC"/>
    <property type="match status" value="1"/>
</dbReference>
<keyword evidence="8" id="KW-1185">Reference proteome</keyword>
<dbReference type="PRINTS" id="PR01407">
    <property type="entry name" value="BUTYPHLNCDUF"/>
</dbReference>
<dbReference type="PANTHER" id="PTHR25465">
    <property type="entry name" value="B-BOX DOMAIN CONTAINING"/>
    <property type="match status" value="1"/>
</dbReference>
<evidence type="ECO:0000313" key="7">
    <source>
        <dbReference type="EMBL" id="KAG5261550.1"/>
    </source>
</evidence>
<accession>A0AAV6FGE7</accession>
<reference evidence="7" key="1">
    <citation type="submission" date="2020-10" db="EMBL/GenBank/DDBJ databases">
        <title>Chromosome-scale genome assembly of the Allis shad, Alosa alosa.</title>
        <authorList>
            <person name="Margot Z."/>
            <person name="Christophe K."/>
            <person name="Cabau C."/>
            <person name="Louis A."/>
            <person name="Berthelot C."/>
            <person name="Parey E."/>
            <person name="Roest Crollius H."/>
            <person name="Montfort J."/>
            <person name="Robinson-Rechavi M."/>
            <person name="Bucao C."/>
            <person name="Bouchez O."/>
            <person name="Gislard M."/>
            <person name="Lluch J."/>
            <person name="Milhes M."/>
            <person name="Lampietro C."/>
            <person name="Lopez Roques C."/>
            <person name="Donnadieu C."/>
            <person name="Braasch I."/>
            <person name="Desvignes T."/>
            <person name="Postlethwait J."/>
            <person name="Bobe J."/>
            <person name="Guiguen Y."/>
        </authorList>
    </citation>
    <scope>NUCLEOTIDE SEQUENCE</scope>
    <source>
        <strain evidence="7">M-15738</strain>
        <tissue evidence="7">Blood</tissue>
    </source>
</reference>
<keyword evidence="4" id="KW-0175">Coiled coil</keyword>
<dbReference type="PANTHER" id="PTHR25465:SF12">
    <property type="entry name" value="E3 UBIQUITIN_ISG15 LIGASE TRIM25 ISOFORM X1"/>
    <property type="match status" value="1"/>
</dbReference>
<dbReference type="GO" id="GO:0008270">
    <property type="term" value="F:zinc ion binding"/>
    <property type="evidence" value="ECO:0007669"/>
    <property type="project" value="UniProtKB-KW"/>
</dbReference>
<dbReference type="Pfam" id="PF13765">
    <property type="entry name" value="PRY"/>
    <property type="match status" value="1"/>
</dbReference>
<evidence type="ECO:0000256" key="4">
    <source>
        <dbReference type="SAM" id="Coils"/>
    </source>
</evidence>
<keyword evidence="1" id="KW-0479">Metal-binding</keyword>
<feature type="compositionally biased region" description="Polar residues" evidence="5">
    <location>
        <begin position="359"/>
        <end position="369"/>
    </location>
</feature>
<dbReference type="InterPro" id="IPR013320">
    <property type="entry name" value="ConA-like_dom_sf"/>
</dbReference>
<dbReference type="InterPro" id="IPR003877">
    <property type="entry name" value="SPRY_dom"/>
</dbReference>
<keyword evidence="2" id="KW-0863">Zinc-finger</keyword>
<dbReference type="SUPFAM" id="SSF49899">
    <property type="entry name" value="Concanavalin A-like lectins/glucanases"/>
    <property type="match status" value="1"/>
</dbReference>
<dbReference type="Gene3D" id="3.30.160.60">
    <property type="entry name" value="Classic Zinc Finger"/>
    <property type="match status" value="1"/>
</dbReference>
<dbReference type="EMBL" id="JADWDJ010000023">
    <property type="protein sequence ID" value="KAG5261550.1"/>
    <property type="molecule type" value="Genomic_DNA"/>
</dbReference>
<feature type="compositionally biased region" description="Polar residues" evidence="5">
    <location>
        <begin position="377"/>
        <end position="390"/>
    </location>
</feature>
<dbReference type="Pfam" id="PF00622">
    <property type="entry name" value="SPRY"/>
    <property type="match status" value="1"/>
</dbReference>
<name>A0AAV6FGE7_9TELE</name>
<gene>
    <name evidence="7" type="ORF">AALO_G00285540</name>
</gene>
<feature type="coiled-coil region" evidence="4">
    <location>
        <begin position="93"/>
        <end position="127"/>
    </location>
</feature>
<dbReference type="GO" id="GO:0005737">
    <property type="term" value="C:cytoplasm"/>
    <property type="evidence" value="ECO:0007669"/>
    <property type="project" value="UniProtKB-ARBA"/>
</dbReference>
<feature type="domain" description="B30.2/SPRY" evidence="6">
    <location>
        <begin position="491"/>
        <end position="686"/>
    </location>
</feature>
<keyword evidence="3" id="KW-0862">Zinc</keyword>
<dbReference type="InterPro" id="IPR043136">
    <property type="entry name" value="B30.2/SPRY_sf"/>
</dbReference>
<sequence>MYVCWLCTSNQHKGHESVSTQAQRTEKQKELEAAQTQNQQRLQERQKELKDMKKIVGTLTRSSEKVQEDVDLVLRELQQSVQKLLDLVGDVMLSTGQEKIGEAQDVVQKLEAEVRQLKKRETASRDLIRSQDNIYFLQKCDALVTPVEESDVGSVSVNPDVTFDWVKGTIRDLRDRVEVMCNVELNNVNQTVFDTEVFTVTKKDDKKAAFLKLFSGIGKPANARAAPSMPSVSVRGLGPGNTGRRSSEARTQNEPRGNTGRRSSEARTQNEPRAGRGAGTSPRPARHRQATVERDEDDTWSVSSPPRPRRDERETANTSTQPQRQHTEDRDQDNTDISGPTHTSSSSHTPQRQDRDQSDTWSLSSMRINSRQKKETVTQQNTSSAQNGQPQERAVDAWSLSSLLPKDRRRRESQQSERGERWSLSSLLPRNRRKREETGTVRELTPDAPPSSSGLWDAQPTQVNPGLFLDTPTPETMTSLAFPALREIDLDSIQAPEPRTREDFLQYACVLTLDPNSAHRRLVLSEGNSVATLQATLQVCPDCPERFDGWTQVVCLGPLTADRCYWEVEWRGRGSSLGVALASMPRKGADSRSGLGYNGQSWSLELSDMCCAALHANQKQEIPVTYSPRVGLFLDRAAQTLAFYGVDDELVLLHAFRSPALAQPLYAAFGVGCGLGIGLDFASGQFSAQTDSIKICPI</sequence>
<dbReference type="SMART" id="SM00449">
    <property type="entry name" value="SPRY"/>
    <property type="match status" value="1"/>
</dbReference>
<dbReference type="InterPro" id="IPR051051">
    <property type="entry name" value="E3_ubiq-ligase_TRIM/RNF"/>
</dbReference>
<evidence type="ECO:0000313" key="8">
    <source>
        <dbReference type="Proteomes" id="UP000823561"/>
    </source>
</evidence>
<protein>
    <recommendedName>
        <fullName evidence="6">B30.2/SPRY domain-containing protein</fullName>
    </recommendedName>
</protein>
<feature type="compositionally biased region" description="Basic and acidic residues" evidence="5">
    <location>
        <begin position="262"/>
        <end position="274"/>
    </location>
</feature>
<feature type="region of interest" description="Disordered" evidence="5">
    <location>
        <begin position="220"/>
        <end position="460"/>
    </location>
</feature>
<evidence type="ECO:0000256" key="5">
    <source>
        <dbReference type="SAM" id="MobiDB-lite"/>
    </source>
</evidence>
<organism evidence="7 8">
    <name type="scientific">Alosa alosa</name>
    <name type="common">allis shad</name>
    <dbReference type="NCBI Taxonomy" id="278164"/>
    <lineage>
        <taxon>Eukaryota</taxon>
        <taxon>Metazoa</taxon>
        <taxon>Chordata</taxon>
        <taxon>Craniata</taxon>
        <taxon>Vertebrata</taxon>
        <taxon>Euteleostomi</taxon>
        <taxon>Actinopterygii</taxon>
        <taxon>Neopterygii</taxon>
        <taxon>Teleostei</taxon>
        <taxon>Clupei</taxon>
        <taxon>Clupeiformes</taxon>
        <taxon>Clupeoidei</taxon>
        <taxon>Clupeidae</taxon>
        <taxon>Alosa</taxon>
    </lineage>
</organism>
<dbReference type="Gene3D" id="2.60.120.920">
    <property type="match status" value="1"/>
</dbReference>
<feature type="compositionally biased region" description="Basic and acidic residues" evidence="5">
    <location>
        <begin position="410"/>
        <end position="421"/>
    </location>
</feature>
<dbReference type="InterPro" id="IPR003879">
    <property type="entry name" value="Butyrophylin_SPRY"/>
</dbReference>